<organism evidence="2 3">
    <name type="scientific">Oedothorax gibbosus</name>
    <dbReference type="NCBI Taxonomy" id="931172"/>
    <lineage>
        <taxon>Eukaryota</taxon>
        <taxon>Metazoa</taxon>
        <taxon>Ecdysozoa</taxon>
        <taxon>Arthropoda</taxon>
        <taxon>Chelicerata</taxon>
        <taxon>Arachnida</taxon>
        <taxon>Araneae</taxon>
        <taxon>Araneomorphae</taxon>
        <taxon>Entelegynae</taxon>
        <taxon>Araneoidea</taxon>
        <taxon>Linyphiidae</taxon>
        <taxon>Erigoninae</taxon>
        <taxon>Oedothorax</taxon>
    </lineage>
</organism>
<evidence type="ECO:0000313" key="2">
    <source>
        <dbReference type="EMBL" id="KAG8198087.1"/>
    </source>
</evidence>
<accession>A0AAV6VMP8</accession>
<name>A0AAV6VMP8_9ARAC</name>
<keyword evidence="3" id="KW-1185">Reference proteome</keyword>
<evidence type="ECO:0000256" key="1">
    <source>
        <dbReference type="SAM" id="MobiDB-lite"/>
    </source>
</evidence>
<proteinExistence type="predicted"/>
<protein>
    <submittedName>
        <fullName evidence="2">Uncharacterized protein</fullName>
    </submittedName>
</protein>
<feature type="region of interest" description="Disordered" evidence="1">
    <location>
        <begin position="65"/>
        <end position="84"/>
    </location>
</feature>
<reference evidence="2 3" key="1">
    <citation type="journal article" date="2022" name="Nat. Ecol. Evol.">
        <title>A masculinizing supergene underlies an exaggerated male reproductive morph in a spider.</title>
        <authorList>
            <person name="Hendrickx F."/>
            <person name="De Corte Z."/>
            <person name="Sonet G."/>
            <person name="Van Belleghem S.M."/>
            <person name="Kostlbacher S."/>
            <person name="Vangestel C."/>
        </authorList>
    </citation>
    <scope>NUCLEOTIDE SEQUENCE [LARGE SCALE GENOMIC DNA]</scope>
    <source>
        <strain evidence="2">W744_W776</strain>
    </source>
</reference>
<dbReference type="Proteomes" id="UP000827092">
    <property type="component" value="Unassembled WGS sequence"/>
</dbReference>
<dbReference type="AlphaFoldDB" id="A0AAV6VMP8"/>
<dbReference type="EMBL" id="JAFNEN010000044">
    <property type="protein sequence ID" value="KAG8198087.1"/>
    <property type="molecule type" value="Genomic_DNA"/>
</dbReference>
<gene>
    <name evidence="2" type="ORF">JTE90_020916</name>
</gene>
<evidence type="ECO:0000313" key="3">
    <source>
        <dbReference type="Proteomes" id="UP000827092"/>
    </source>
</evidence>
<sequence>MKNRILYEDLTSLYEVQRVSNWATWKHLDARKYQRDIKNNQTKEHDKTTTGFFFSPREEEWWKQIPSDATSSSESPDPKMEPSQDVIPLLPPLPFYLFFGMLASPRPLLQRRIALERHESPGLF</sequence>
<comment type="caution">
    <text evidence="2">The sequence shown here is derived from an EMBL/GenBank/DDBJ whole genome shotgun (WGS) entry which is preliminary data.</text>
</comment>